<dbReference type="GO" id="GO:0005886">
    <property type="term" value="C:plasma membrane"/>
    <property type="evidence" value="ECO:0007669"/>
    <property type="project" value="UniProtKB-SubCell"/>
</dbReference>
<evidence type="ECO:0000313" key="11">
    <source>
        <dbReference type="Proteomes" id="UP001157160"/>
    </source>
</evidence>
<dbReference type="PANTHER" id="PTHR43711">
    <property type="entry name" value="TWO-COMPONENT HISTIDINE KINASE"/>
    <property type="match status" value="1"/>
</dbReference>
<organism evidence="10 11">
    <name type="scientific">Arenivirga flava</name>
    <dbReference type="NCBI Taxonomy" id="1930060"/>
    <lineage>
        <taxon>Bacteria</taxon>
        <taxon>Bacillati</taxon>
        <taxon>Actinomycetota</taxon>
        <taxon>Actinomycetes</taxon>
        <taxon>Micrococcales</taxon>
        <taxon>Microbacteriaceae</taxon>
        <taxon>Arenivirga</taxon>
    </lineage>
</organism>
<dbReference type="PRINTS" id="PR00344">
    <property type="entry name" value="BCTRLSENSOR"/>
</dbReference>
<evidence type="ECO:0000256" key="2">
    <source>
        <dbReference type="ARBA" id="ARBA00004236"/>
    </source>
</evidence>
<dbReference type="AlphaFoldDB" id="A0AA37UKA4"/>
<keyword evidence="8" id="KW-0812">Transmembrane</keyword>
<keyword evidence="7" id="KW-0902">Two-component regulatory system</keyword>
<protein>
    <recommendedName>
        <fullName evidence="3">histidine kinase</fullName>
        <ecNumber evidence="3">2.7.13.3</ecNumber>
    </recommendedName>
</protein>
<evidence type="ECO:0000256" key="8">
    <source>
        <dbReference type="SAM" id="Phobius"/>
    </source>
</evidence>
<dbReference type="InterPro" id="IPR004358">
    <property type="entry name" value="Sig_transdc_His_kin-like_C"/>
</dbReference>
<name>A0AA37UKA4_9MICO</name>
<dbReference type="SUPFAM" id="SSF55785">
    <property type="entry name" value="PYP-like sensor domain (PAS domain)"/>
    <property type="match status" value="1"/>
</dbReference>
<evidence type="ECO:0000256" key="3">
    <source>
        <dbReference type="ARBA" id="ARBA00012438"/>
    </source>
</evidence>
<dbReference type="Gene3D" id="3.30.450.20">
    <property type="entry name" value="PAS domain"/>
    <property type="match status" value="1"/>
</dbReference>
<dbReference type="InterPro" id="IPR013656">
    <property type="entry name" value="PAS_4"/>
</dbReference>
<evidence type="ECO:0000256" key="4">
    <source>
        <dbReference type="ARBA" id="ARBA00022553"/>
    </source>
</evidence>
<keyword evidence="8" id="KW-1133">Transmembrane helix</keyword>
<feature type="transmembrane region" description="Helical" evidence="8">
    <location>
        <begin position="113"/>
        <end position="133"/>
    </location>
</feature>
<dbReference type="InterPro" id="IPR050736">
    <property type="entry name" value="Sensor_HK_Regulatory"/>
</dbReference>
<dbReference type="SMART" id="SM00387">
    <property type="entry name" value="HATPase_c"/>
    <property type="match status" value="1"/>
</dbReference>
<keyword evidence="6 10" id="KW-0418">Kinase</keyword>
<dbReference type="Pfam" id="PF00512">
    <property type="entry name" value="HisKA"/>
    <property type="match status" value="1"/>
</dbReference>
<feature type="domain" description="Histidine kinase" evidence="9">
    <location>
        <begin position="321"/>
        <end position="537"/>
    </location>
</feature>
<sequence>MWTPLRASQLFLRLQLPFLLGVLFFSAAVALTAEVEHTALLIAGAAVTVVASALFLVRGAGWAASAWIVVIPILDIVAVAFARAAMLPYLPTIGLLCLFPFAWIAYRFRWPGLLLVLAGSAFISALPFVVGAAPVSSGLAVLNLVALPLLATGISLGIHLGSVSYQRSQEAVNRSRLEASAALARSRDGELLLRSLLDTVSGAVAFFDADGRPSIANAAAEQWGRRAGLHEPDRGSSARVLAADKATPVPFEQRVVPKALRGETVANQLEWIGEPGDMIALMATSRRILREDGALLGTVVAAYDVTELAEAVEVREQFLATVSHELRTPLTSIMGYTEYVTDELGDRAGELGVERALATISRNTEKLLDRVSQLLSAADKNFDVRLLPIDLVPVLQASFDSLRVIAANSGVELIADLPEELPVDADGPRLAQAVENLLTNAIKFTPALGTVRLGAAVDGTETVITVSDTGVGMSGEEQRRAFDRFYRSRGARDTSVQGIGVGLAIVKQIVDAHCGHVEVRSVPGEGTEFTLRLPSRQL</sequence>
<comment type="subcellular location">
    <subcellularLocation>
        <location evidence="2">Cell membrane</location>
    </subcellularLocation>
</comment>
<evidence type="ECO:0000256" key="1">
    <source>
        <dbReference type="ARBA" id="ARBA00000085"/>
    </source>
</evidence>
<evidence type="ECO:0000313" key="10">
    <source>
        <dbReference type="EMBL" id="GMA28841.1"/>
    </source>
</evidence>
<evidence type="ECO:0000256" key="6">
    <source>
        <dbReference type="ARBA" id="ARBA00022777"/>
    </source>
</evidence>
<dbReference type="SMART" id="SM00388">
    <property type="entry name" value="HisKA"/>
    <property type="match status" value="1"/>
</dbReference>
<dbReference type="CDD" id="cd00082">
    <property type="entry name" value="HisKA"/>
    <property type="match status" value="1"/>
</dbReference>
<feature type="transmembrane region" description="Helical" evidence="8">
    <location>
        <begin position="40"/>
        <end position="57"/>
    </location>
</feature>
<keyword evidence="8" id="KW-0472">Membrane</keyword>
<feature type="transmembrane region" description="Helical" evidence="8">
    <location>
        <begin position="88"/>
        <end position="106"/>
    </location>
</feature>
<dbReference type="FunFam" id="3.30.565.10:FF:000006">
    <property type="entry name" value="Sensor histidine kinase WalK"/>
    <property type="match status" value="1"/>
</dbReference>
<feature type="transmembrane region" description="Helical" evidence="8">
    <location>
        <begin position="139"/>
        <end position="160"/>
    </location>
</feature>
<dbReference type="GO" id="GO:0000155">
    <property type="term" value="F:phosphorelay sensor kinase activity"/>
    <property type="evidence" value="ECO:0007669"/>
    <property type="project" value="InterPro"/>
</dbReference>
<dbReference type="SUPFAM" id="SSF55874">
    <property type="entry name" value="ATPase domain of HSP90 chaperone/DNA topoisomerase II/histidine kinase"/>
    <property type="match status" value="1"/>
</dbReference>
<dbReference type="Proteomes" id="UP001157160">
    <property type="component" value="Unassembled WGS sequence"/>
</dbReference>
<dbReference type="EC" id="2.7.13.3" evidence="3"/>
<dbReference type="SUPFAM" id="SSF47384">
    <property type="entry name" value="Homodimeric domain of signal transducing histidine kinase"/>
    <property type="match status" value="1"/>
</dbReference>
<evidence type="ECO:0000259" key="9">
    <source>
        <dbReference type="PROSITE" id="PS50109"/>
    </source>
</evidence>
<gene>
    <name evidence="10" type="ORF">GCM10025874_20940</name>
</gene>
<dbReference type="EMBL" id="BSUL01000001">
    <property type="protein sequence ID" value="GMA28841.1"/>
    <property type="molecule type" value="Genomic_DNA"/>
</dbReference>
<dbReference type="Pfam" id="PF02518">
    <property type="entry name" value="HATPase_c"/>
    <property type="match status" value="1"/>
</dbReference>
<proteinExistence type="predicted"/>
<comment type="catalytic activity">
    <reaction evidence="1">
        <text>ATP + protein L-histidine = ADP + protein N-phospho-L-histidine.</text>
        <dbReference type="EC" id="2.7.13.3"/>
    </reaction>
</comment>
<comment type="caution">
    <text evidence="10">The sequence shown here is derived from an EMBL/GenBank/DDBJ whole genome shotgun (WGS) entry which is preliminary data.</text>
</comment>
<dbReference type="InterPro" id="IPR005467">
    <property type="entry name" value="His_kinase_dom"/>
</dbReference>
<dbReference type="PANTHER" id="PTHR43711:SF1">
    <property type="entry name" value="HISTIDINE KINASE 1"/>
    <property type="match status" value="1"/>
</dbReference>
<dbReference type="PROSITE" id="PS50109">
    <property type="entry name" value="HIS_KIN"/>
    <property type="match status" value="1"/>
</dbReference>
<evidence type="ECO:0000256" key="7">
    <source>
        <dbReference type="ARBA" id="ARBA00023012"/>
    </source>
</evidence>
<dbReference type="Gene3D" id="3.30.565.10">
    <property type="entry name" value="Histidine kinase-like ATPase, C-terminal domain"/>
    <property type="match status" value="1"/>
</dbReference>
<keyword evidence="5" id="KW-0808">Transferase</keyword>
<accession>A0AA37UKA4</accession>
<reference evidence="10 11" key="1">
    <citation type="journal article" date="2014" name="Int. J. Syst. Evol. Microbiol.">
        <title>Complete genome sequence of Corynebacterium casei LMG S-19264T (=DSM 44701T), isolated from a smear-ripened cheese.</title>
        <authorList>
            <consortium name="US DOE Joint Genome Institute (JGI-PGF)"/>
            <person name="Walter F."/>
            <person name="Albersmeier A."/>
            <person name="Kalinowski J."/>
            <person name="Ruckert C."/>
        </authorList>
    </citation>
    <scope>NUCLEOTIDE SEQUENCE [LARGE SCALE GENOMIC DNA]</scope>
    <source>
        <strain evidence="10 11">NBRC 112289</strain>
    </source>
</reference>
<keyword evidence="4" id="KW-0597">Phosphoprotein</keyword>
<dbReference type="Gene3D" id="1.10.287.130">
    <property type="match status" value="1"/>
</dbReference>
<dbReference type="InterPro" id="IPR036890">
    <property type="entry name" value="HATPase_C_sf"/>
</dbReference>
<evidence type="ECO:0000256" key="5">
    <source>
        <dbReference type="ARBA" id="ARBA00022679"/>
    </source>
</evidence>
<keyword evidence="11" id="KW-1185">Reference proteome</keyword>
<feature type="transmembrane region" description="Helical" evidence="8">
    <location>
        <begin position="64"/>
        <end position="82"/>
    </location>
</feature>
<dbReference type="InterPro" id="IPR036097">
    <property type="entry name" value="HisK_dim/P_sf"/>
</dbReference>
<dbReference type="Pfam" id="PF08448">
    <property type="entry name" value="PAS_4"/>
    <property type="match status" value="1"/>
</dbReference>
<dbReference type="InterPro" id="IPR003661">
    <property type="entry name" value="HisK_dim/P_dom"/>
</dbReference>
<dbReference type="InterPro" id="IPR003594">
    <property type="entry name" value="HATPase_dom"/>
</dbReference>
<dbReference type="InterPro" id="IPR035965">
    <property type="entry name" value="PAS-like_dom_sf"/>
</dbReference>